<gene>
    <name evidence="1" type="ORF">GP475_04225</name>
</gene>
<reference evidence="1 2" key="1">
    <citation type="submission" date="2019-12" db="EMBL/GenBank/DDBJ databases">
        <title>Corynebacterium sp. nov., isolated from feces of the Anser Albifrons in China.</title>
        <authorList>
            <person name="Liu Q."/>
        </authorList>
    </citation>
    <scope>NUCLEOTIDE SEQUENCE [LARGE SCALE GENOMIC DNA]</scope>
    <source>
        <strain evidence="1 2">4H37-19</strain>
    </source>
</reference>
<protein>
    <submittedName>
        <fullName evidence="1">Uncharacterized protein</fullName>
    </submittedName>
</protein>
<dbReference type="Proteomes" id="UP000516320">
    <property type="component" value="Chromosome"/>
</dbReference>
<name>A0A7H0SN12_9CORY</name>
<evidence type="ECO:0000313" key="2">
    <source>
        <dbReference type="Proteomes" id="UP000516320"/>
    </source>
</evidence>
<accession>A0A7H0SN12</accession>
<proteinExistence type="predicted"/>
<organism evidence="1 2">
    <name type="scientific">Corynebacterium poyangense</name>
    <dbReference type="NCBI Taxonomy" id="2684405"/>
    <lineage>
        <taxon>Bacteria</taxon>
        <taxon>Bacillati</taxon>
        <taxon>Actinomycetota</taxon>
        <taxon>Actinomycetes</taxon>
        <taxon>Mycobacteriales</taxon>
        <taxon>Corynebacteriaceae</taxon>
        <taxon>Corynebacterium</taxon>
    </lineage>
</organism>
<dbReference type="EMBL" id="CP046884">
    <property type="protein sequence ID" value="QNQ89937.1"/>
    <property type="molecule type" value="Genomic_DNA"/>
</dbReference>
<sequence>MVFFDNVPAQFQALAEAWNAGVFNAMAQIDAISAHFPAQWSEVIRQLHQLWG</sequence>
<keyword evidence="2" id="KW-1185">Reference proteome</keyword>
<dbReference type="KEGG" id="cpoy:GP475_04225"/>
<evidence type="ECO:0000313" key="1">
    <source>
        <dbReference type="EMBL" id="QNQ89937.1"/>
    </source>
</evidence>
<dbReference type="AlphaFoldDB" id="A0A7H0SN12"/>
<dbReference type="RefSeq" id="WP_187975395.1">
    <property type="nucleotide sequence ID" value="NZ_CP046884.1"/>
</dbReference>